<gene>
    <name evidence="1" type="ORF">EDD18DRAFT_1108357</name>
</gene>
<evidence type="ECO:0000313" key="1">
    <source>
        <dbReference type="EMBL" id="KAK0493148.1"/>
    </source>
</evidence>
<sequence>MLLYCNAHKLGITNMVLDANMDSIRATFAKAGLEGGRKSGFLSTYLKHSLGKLVGLHSASLISWTFVTKPSVSSNPIYHDDPLSTTSYSPSRYPAHAALFRTCVCTTSPLIVSVDDDEAGGLYNAMVDIDKAAWGSGGGGSQLFLQPPPYGSHCDEWTPITSMSMLAGSDQVAHGIAILDIRREKAVDEEYQLTATFRSGWYTG</sequence>
<proteinExistence type="predicted"/>
<name>A0AA39Q1N2_9AGAR</name>
<dbReference type="AlphaFoldDB" id="A0AA39Q1N2"/>
<reference evidence="1" key="1">
    <citation type="submission" date="2023-06" db="EMBL/GenBank/DDBJ databases">
        <authorList>
            <consortium name="Lawrence Berkeley National Laboratory"/>
            <person name="Ahrendt S."/>
            <person name="Sahu N."/>
            <person name="Indic B."/>
            <person name="Wong-Bajracharya J."/>
            <person name="Merenyi Z."/>
            <person name="Ke H.-M."/>
            <person name="Monk M."/>
            <person name="Kocsube S."/>
            <person name="Drula E."/>
            <person name="Lipzen A."/>
            <person name="Balint B."/>
            <person name="Henrissat B."/>
            <person name="Andreopoulos B."/>
            <person name="Martin F.M."/>
            <person name="Harder C.B."/>
            <person name="Rigling D."/>
            <person name="Ford K.L."/>
            <person name="Foster G.D."/>
            <person name="Pangilinan J."/>
            <person name="Papanicolaou A."/>
            <person name="Barry K."/>
            <person name="LaButti K."/>
            <person name="Viragh M."/>
            <person name="Koriabine M."/>
            <person name="Yan M."/>
            <person name="Riley R."/>
            <person name="Champramary S."/>
            <person name="Plett K.L."/>
            <person name="Tsai I.J."/>
            <person name="Slot J."/>
            <person name="Sipos G."/>
            <person name="Plett J."/>
            <person name="Nagy L.G."/>
            <person name="Grigoriev I.V."/>
        </authorList>
    </citation>
    <scope>NUCLEOTIDE SEQUENCE</scope>
    <source>
        <strain evidence="1">HWK02</strain>
    </source>
</reference>
<evidence type="ECO:0000313" key="2">
    <source>
        <dbReference type="Proteomes" id="UP001175228"/>
    </source>
</evidence>
<organism evidence="1 2">
    <name type="scientific">Armillaria luteobubalina</name>
    <dbReference type="NCBI Taxonomy" id="153913"/>
    <lineage>
        <taxon>Eukaryota</taxon>
        <taxon>Fungi</taxon>
        <taxon>Dikarya</taxon>
        <taxon>Basidiomycota</taxon>
        <taxon>Agaricomycotina</taxon>
        <taxon>Agaricomycetes</taxon>
        <taxon>Agaricomycetidae</taxon>
        <taxon>Agaricales</taxon>
        <taxon>Marasmiineae</taxon>
        <taxon>Physalacriaceae</taxon>
        <taxon>Armillaria</taxon>
    </lineage>
</organism>
<keyword evidence="2" id="KW-1185">Reference proteome</keyword>
<dbReference type="EMBL" id="JAUEPU010000026">
    <property type="protein sequence ID" value="KAK0493148.1"/>
    <property type="molecule type" value="Genomic_DNA"/>
</dbReference>
<protein>
    <submittedName>
        <fullName evidence="1">Uncharacterized protein</fullName>
    </submittedName>
</protein>
<comment type="caution">
    <text evidence="1">The sequence shown here is derived from an EMBL/GenBank/DDBJ whole genome shotgun (WGS) entry which is preliminary data.</text>
</comment>
<dbReference type="Proteomes" id="UP001175228">
    <property type="component" value="Unassembled WGS sequence"/>
</dbReference>
<accession>A0AA39Q1N2</accession>